<keyword evidence="3" id="KW-1185">Reference proteome</keyword>
<gene>
    <name evidence="2" type="ORF">J1605_019650</name>
</gene>
<comment type="caution">
    <text evidence="2">The sequence shown here is derived from an EMBL/GenBank/DDBJ whole genome shotgun (WGS) entry which is preliminary data.</text>
</comment>
<sequence>MDGSRLIQGLETDPLHLGKGAHPQLGDIGHTTHLLCVLVTDHATTALLHYQLPQMPDVVVRSFMDRINADVPDSDETWFCPRRAARLRRSSRLRLRERCLPENLVKKLHKAVPGPVPALREVSARWPSPDVEGFPNPRSLPRHLPAVTLPPPRASPQTPIRHLPRQALSHSDGSDVSSRPG</sequence>
<evidence type="ECO:0000313" key="2">
    <source>
        <dbReference type="EMBL" id="KAJ8792431.1"/>
    </source>
</evidence>
<dbReference type="AlphaFoldDB" id="A0AB34HHZ1"/>
<evidence type="ECO:0000313" key="3">
    <source>
        <dbReference type="Proteomes" id="UP001159641"/>
    </source>
</evidence>
<protein>
    <submittedName>
        <fullName evidence="2">Uncharacterized protein</fullName>
    </submittedName>
</protein>
<feature type="region of interest" description="Disordered" evidence="1">
    <location>
        <begin position="127"/>
        <end position="181"/>
    </location>
</feature>
<dbReference type="Proteomes" id="UP001159641">
    <property type="component" value="Unassembled WGS sequence"/>
</dbReference>
<accession>A0AB34HHZ1</accession>
<name>A0AB34HHZ1_ESCRO</name>
<reference evidence="2 3" key="1">
    <citation type="submission" date="2022-11" db="EMBL/GenBank/DDBJ databases">
        <title>Whole genome sequence of Eschrichtius robustus ER-17-0199.</title>
        <authorList>
            <person name="Bruniche-Olsen A."/>
            <person name="Black A.N."/>
            <person name="Fields C.J."/>
            <person name="Walden K."/>
            <person name="Dewoody J.A."/>
        </authorList>
    </citation>
    <scope>NUCLEOTIDE SEQUENCE [LARGE SCALE GENOMIC DNA]</scope>
    <source>
        <strain evidence="2">ER-17-0199</strain>
        <tissue evidence="2">Blubber</tissue>
    </source>
</reference>
<dbReference type="EMBL" id="JAIQCJ010001090">
    <property type="protein sequence ID" value="KAJ8792431.1"/>
    <property type="molecule type" value="Genomic_DNA"/>
</dbReference>
<proteinExistence type="predicted"/>
<evidence type="ECO:0000256" key="1">
    <source>
        <dbReference type="SAM" id="MobiDB-lite"/>
    </source>
</evidence>
<organism evidence="2 3">
    <name type="scientific">Eschrichtius robustus</name>
    <name type="common">California gray whale</name>
    <name type="synonym">Eschrichtius gibbosus</name>
    <dbReference type="NCBI Taxonomy" id="9764"/>
    <lineage>
        <taxon>Eukaryota</taxon>
        <taxon>Metazoa</taxon>
        <taxon>Chordata</taxon>
        <taxon>Craniata</taxon>
        <taxon>Vertebrata</taxon>
        <taxon>Euteleostomi</taxon>
        <taxon>Mammalia</taxon>
        <taxon>Eutheria</taxon>
        <taxon>Laurasiatheria</taxon>
        <taxon>Artiodactyla</taxon>
        <taxon>Whippomorpha</taxon>
        <taxon>Cetacea</taxon>
        <taxon>Mysticeti</taxon>
        <taxon>Eschrichtiidae</taxon>
        <taxon>Eschrichtius</taxon>
    </lineage>
</organism>
<feature type="compositionally biased region" description="Polar residues" evidence="1">
    <location>
        <begin position="168"/>
        <end position="181"/>
    </location>
</feature>